<name>U2J9D9_9SPHI</name>
<sequence length="39" mass="4629">MIVPSFSFVKEGWIYEVILKDKASSIFFILKELIIFKTF</sequence>
<dbReference type="PATRIC" id="fig|1346330.5.peg.2617"/>
<protein>
    <submittedName>
        <fullName evidence="1">Uncharacterized protein</fullName>
    </submittedName>
</protein>
<comment type="caution">
    <text evidence="1">The sequence shown here is derived from an EMBL/GenBank/DDBJ whole genome shotgun (WGS) entry which is preliminary data.</text>
</comment>
<organism evidence="1 2">
    <name type="scientific">Sphingobacterium paucimobilis HER1398</name>
    <dbReference type="NCBI Taxonomy" id="1346330"/>
    <lineage>
        <taxon>Bacteria</taxon>
        <taxon>Pseudomonadati</taxon>
        <taxon>Bacteroidota</taxon>
        <taxon>Sphingobacteriia</taxon>
        <taxon>Sphingobacteriales</taxon>
        <taxon>Sphingobacteriaceae</taxon>
        <taxon>Sphingobacterium</taxon>
    </lineage>
</organism>
<gene>
    <name evidence="1" type="ORF">M472_10905</name>
</gene>
<accession>U2J9D9</accession>
<evidence type="ECO:0000313" key="2">
    <source>
        <dbReference type="Proteomes" id="UP000016584"/>
    </source>
</evidence>
<reference evidence="1 2" key="1">
    <citation type="journal article" date="2013" name="Genome Announc.">
        <title>The Draft Genome Sequence of Sphingomonas paucimobilis Strain HER1398 (Proteobacteria), Host to the Giant PAU Phage, Indicates That It Is a Member of the Genus Sphingobacterium (Bacteroidetes).</title>
        <authorList>
            <person name="White R.A.III."/>
            <person name="Suttle C.A."/>
        </authorList>
    </citation>
    <scope>NUCLEOTIDE SEQUENCE [LARGE SCALE GENOMIC DNA]</scope>
    <source>
        <strain evidence="1 2">HER1398</strain>
    </source>
</reference>
<keyword evidence="2" id="KW-1185">Reference proteome</keyword>
<dbReference type="AlphaFoldDB" id="U2J9D9"/>
<dbReference type="Proteomes" id="UP000016584">
    <property type="component" value="Unassembled WGS sequence"/>
</dbReference>
<evidence type="ECO:0000313" key="1">
    <source>
        <dbReference type="EMBL" id="ERJ59283.1"/>
    </source>
</evidence>
<dbReference type="EMBL" id="ATDL01000015">
    <property type="protein sequence ID" value="ERJ59283.1"/>
    <property type="molecule type" value="Genomic_DNA"/>
</dbReference>
<proteinExistence type="predicted"/>